<keyword evidence="1" id="KW-0472">Membrane</keyword>
<keyword evidence="3" id="KW-1185">Reference proteome</keyword>
<accession>A0A6V6Z1E2</accession>
<reference evidence="2 3" key="1">
    <citation type="submission" date="2020-06" db="EMBL/GenBank/DDBJ databases">
        <authorList>
            <person name="Criscuolo A."/>
        </authorList>
    </citation>
    <scope>NUCLEOTIDE SEQUENCE [LARGE SCALE GENOMIC DNA]</scope>
    <source>
        <strain evidence="3">CIP 111411</strain>
    </source>
</reference>
<keyword evidence="1" id="KW-0812">Transmembrane</keyword>
<protein>
    <submittedName>
        <fullName evidence="2">Uncharacterized protein</fullName>
    </submittedName>
</protein>
<evidence type="ECO:0000313" key="2">
    <source>
        <dbReference type="EMBL" id="CAD0005597.1"/>
    </source>
</evidence>
<gene>
    <name evidence="2" type="ORF">FLAT13_02868</name>
</gene>
<dbReference type="EMBL" id="CAIJDP010000071">
    <property type="protein sequence ID" value="CAD0005597.1"/>
    <property type="molecule type" value="Genomic_DNA"/>
</dbReference>
<evidence type="ECO:0000313" key="3">
    <source>
        <dbReference type="Proteomes" id="UP000530060"/>
    </source>
</evidence>
<name>A0A6V6Z1E2_9FLAO</name>
<dbReference type="Proteomes" id="UP000530060">
    <property type="component" value="Unassembled WGS sequence"/>
</dbReference>
<feature type="transmembrane region" description="Helical" evidence="1">
    <location>
        <begin position="21"/>
        <end position="42"/>
    </location>
</feature>
<feature type="transmembrane region" description="Helical" evidence="1">
    <location>
        <begin position="157"/>
        <end position="180"/>
    </location>
</feature>
<keyword evidence="1" id="KW-1133">Transmembrane helix</keyword>
<organism evidence="2 3">
    <name type="scientific">Flavobacterium salmonis</name>
    <dbReference type="NCBI Taxonomy" id="2654844"/>
    <lineage>
        <taxon>Bacteria</taxon>
        <taxon>Pseudomonadati</taxon>
        <taxon>Bacteroidota</taxon>
        <taxon>Flavobacteriia</taxon>
        <taxon>Flavobacteriales</taxon>
        <taxon>Flavobacteriaceae</taxon>
        <taxon>Flavobacterium</taxon>
    </lineage>
</organism>
<proteinExistence type="predicted"/>
<comment type="caution">
    <text evidence="2">The sequence shown here is derived from an EMBL/GenBank/DDBJ whole genome shotgun (WGS) entry which is preliminary data.</text>
</comment>
<dbReference type="AlphaFoldDB" id="A0A6V6Z1E2"/>
<evidence type="ECO:0000256" key="1">
    <source>
        <dbReference type="SAM" id="Phobius"/>
    </source>
</evidence>
<sequence>MCVIVKNENKQNMNLRTKKSIAKEVLYFFAGVVILLIFWAFLEIQNNYFQNKVINYKKEITELQSQIKEFETKPLLQPDKLKKLNENALEMSEAGYSQEDILTMKDDFLKLFASKNTLREQIKLKKLKINEKLKTDNVKKIYLKILNRNEIFHNIKLLAIILFVLLYPARIIFSSVKWAIKILKIKN</sequence>